<evidence type="ECO:0000313" key="3">
    <source>
        <dbReference type="EMBL" id="KAF2432607.1"/>
    </source>
</evidence>
<feature type="chain" id="PRO_5040371203" evidence="2">
    <location>
        <begin position="17"/>
        <end position="167"/>
    </location>
</feature>
<evidence type="ECO:0000256" key="1">
    <source>
        <dbReference type="SAM" id="MobiDB-lite"/>
    </source>
</evidence>
<feature type="signal peptide" evidence="2">
    <location>
        <begin position="1"/>
        <end position="16"/>
    </location>
</feature>
<dbReference type="Proteomes" id="UP000800235">
    <property type="component" value="Unassembled WGS sequence"/>
</dbReference>
<sequence length="167" mass="15500">MKTSFILVGLVALVAAQKSGGTGGAKGGKPPGGGAPKSGGSGGIQALISCVSKCSSDNLGLDPAAIKGGGGLPANLPCADQLPAKGAAPSEDGLVKAVTCLCADAKVDATVKCASACGSIAASAPSLKTKYCADPKAAAASLAGLAAKFGGGAGAPPGGKGPGARRL</sequence>
<gene>
    <name evidence="3" type="ORF">EJ08DRAFT_695363</name>
</gene>
<evidence type="ECO:0000313" key="4">
    <source>
        <dbReference type="Proteomes" id="UP000800235"/>
    </source>
</evidence>
<comment type="caution">
    <text evidence="3">The sequence shown here is derived from an EMBL/GenBank/DDBJ whole genome shotgun (WGS) entry which is preliminary data.</text>
</comment>
<dbReference type="AlphaFoldDB" id="A0A9P4U159"/>
<organism evidence="3 4">
    <name type="scientific">Tothia fuscella</name>
    <dbReference type="NCBI Taxonomy" id="1048955"/>
    <lineage>
        <taxon>Eukaryota</taxon>
        <taxon>Fungi</taxon>
        <taxon>Dikarya</taxon>
        <taxon>Ascomycota</taxon>
        <taxon>Pezizomycotina</taxon>
        <taxon>Dothideomycetes</taxon>
        <taxon>Pleosporomycetidae</taxon>
        <taxon>Venturiales</taxon>
        <taxon>Cylindrosympodiaceae</taxon>
        <taxon>Tothia</taxon>
    </lineage>
</organism>
<keyword evidence="2" id="KW-0732">Signal</keyword>
<keyword evidence="4" id="KW-1185">Reference proteome</keyword>
<accession>A0A9P4U159</accession>
<name>A0A9P4U159_9PEZI</name>
<reference evidence="3" key="1">
    <citation type="journal article" date="2020" name="Stud. Mycol.">
        <title>101 Dothideomycetes genomes: a test case for predicting lifestyles and emergence of pathogens.</title>
        <authorList>
            <person name="Haridas S."/>
            <person name="Albert R."/>
            <person name="Binder M."/>
            <person name="Bloem J."/>
            <person name="Labutti K."/>
            <person name="Salamov A."/>
            <person name="Andreopoulos B."/>
            <person name="Baker S."/>
            <person name="Barry K."/>
            <person name="Bills G."/>
            <person name="Bluhm B."/>
            <person name="Cannon C."/>
            <person name="Castanera R."/>
            <person name="Culley D."/>
            <person name="Daum C."/>
            <person name="Ezra D."/>
            <person name="Gonzalez J."/>
            <person name="Henrissat B."/>
            <person name="Kuo A."/>
            <person name="Liang C."/>
            <person name="Lipzen A."/>
            <person name="Lutzoni F."/>
            <person name="Magnuson J."/>
            <person name="Mondo S."/>
            <person name="Nolan M."/>
            <person name="Ohm R."/>
            <person name="Pangilinan J."/>
            <person name="Park H.-J."/>
            <person name="Ramirez L."/>
            <person name="Alfaro M."/>
            <person name="Sun H."/>
            <person name="Tritt A."/>
            <person name="Yoshinaga Y."/>
            <person name="Zwiers L.-H."/>
            <person name="Turgeon B."/>
            <person name="Goodwin S."/>
            <person name="Spatafora J."/>
            <person name="Crous P."/>
            <person name="Grigoriev I."/>
        </authorList>
    </citation>
    <scope>NUCLEOTIDE SEQUENCE</scope>
    <source>
        <strain evidence="3">CBS 130266</strain>
    </source>
</reference>
<protein>
    <submittedName>
        <fullName evidence="3">Uncharacterized protein</fullName>
    </submittedName>
</protein>
<evidence type="ECO:0000256" key="2">
    <source>
        <dbReference type="SAM" id="SignalP"/>
    </source>
</evidence>
<dbReference type="EMBL" id="MU007025">
    <property type="protein sequence ID" value="KAF2432607.1"/>
    <property type="molecule type" value="Genomic_DNA"/>
</dbReference>
<feature type="region of interest" description="Disordered" evidence="1">
    <location>
        <begin position="20"/>
        <end position="40"/>
    </location>
</feature>
<proteinExistence type="predicted"/>